<comment type="caution">
    <text evidence="1">The sequence shown here is derived from an EMBL/GenBank/DDBJ whole genome shotgun (WGS) entry which is preliminary data.</text>
</comment>
<dbReference type="Proteomes" id="UP001174934">
    <property type="component" value="Unassembled WGS sequence"/>
</dbReference>
<evidence type="ECO:0000313" key="2">
    <source>
        <dbReference type="Proteomes" id="UP001174934"/>
    </source>
</evidence>
<evidence type="ECO:0008006" key="3">
    <source>
        <dbReference type="Google" id="ProtNLM"/>
    </source>
</evidence>
<organism evidence="1 2">
    <name type="scientific">Bombardia bombarda</name>
    <dbReference type="NCBI Taxonomy" id="252184"/>
    <lineage>
        <taxon>Eukaryota</taxon>
        <taxon>Fungi</taxon>
        <taxon>Dikarya</taxon>
        <taxon>Ascomycota</taxon>
        <taxon>Pezizomycotina</taxon>
        <taxon>Sordariomycetes</taxon>
        <taxon>Sordariomycetidae</taxon>
        <taxon>Sordariales</taxon>
        <taxon>Lasiosphaeriaceae</taxon>
        <taxon>Bombardia</taxon>
    </lineage>
</organism>
<sequence>MATFRHLPTELLPIIGSYLSECTDYASFPATTCFTYANLQGEVVRAYYRQHPLKAVRYADDIMQCLVDMGARLDSSSRGYCSCIDSGRHFMKQREALTLPMDLPERSPLHHALCNNHTETALKLVKMLESKYVSKDFDERCRFSKHGQPDPSVGELFQAICANVDPASGSGEINTPDNAVQLRGKRAQKGTFSR</sequence>
<reference evidence="1" key="1">
    <citation type="submission" date="2023-06" db="EMBL/GenBank/DDBJ databases">
        <title>Genome-scale phylogeny and comparative genomics of the fungal order Sordariales.</title>
        <authorList>
            <consortium name="Lawrence Berkeley National Laboratory"/>
            <person name="Hensen N."/>
            <person name="Bonometti L."/>
            <person name="Westerberg I."/>
            <person name="Brannstrom I.O."/>
            <person name="Guillou S."/>
            <person name="Cros-Aarteil S."/>
            <person name="Calhoun S."/>
            <person name="Haridas S."/>
            <person name="Kuo A."/>
            <person name="Mondo S."/>
            <person name="Pangilinan J."/>
            <person name="Riley R."/>
            <person name="LaButti K."/>
            <person name="Andreopoulos B."/>
            <person name="Lipzen A."/>
            <person name="Chen C."/>
            <person name="Yanf M."/>
            <person name="Daum C."/>
            <person name="Ng V."/>
            <person name="Clum A."/>
            <person name="Steindorff A."/>
            <person name="Ohm R."/>
            <person name="Martin F."/>
            <person name="Silar P."/>
            <person name="Natvig D."/>
            <person name="Lalanne C."/>
            <person name="Gautier V."/>
            <person name="Ament-velasquez S.L."/>
            <person name="Kruys A."/>
            <person name="Hutchinson M.I."/>
            <person name="Powell A.J."/>
            <person name="Barry K."/>
            <person name="Miller A.N."/>
            <person name="Grigoriev I.V."/>
            <person name="Debuchy R."/>
            <person name="Gladieux P."/>
            <person name="Thoren M.H."/>
            <person name="Johannesson H."/>
        </authorList>
    </citation>
    <scope>NUCLEOTIDE SEQUENCE</scope>
    <source>
        <strain evidence="1">SMH3391-2</strain>
    </source>
</reference>
<evidence type="ECO:0000313" key="1">
    <source>
        <dbReference type="EMBL" id="KAK0637020.1"/>
    </source>
</evidence>
<dbReference type="AlphaFoldDB" id="A0AA39XQ08"/>
<dbReference type="EMBL" id="JAULSR010000001">
    <property type="protein sequence ID" value="KAK0637020.1"/>
    <property type="molecule type" value="Genomic_DNA"/>
</dbReference>
<proteinExistence type="predicted"/>
<name>A0AA39XQ08_9PEZI</name>
<gene>
    <name evidence="1" type="ORF">B0T17DRAFT_520498</name>
</gene>
<accession>A0AA39XQ08</accession>
<protein>
    <recommendedName>
        <fullName evidence="3">Ankyrin repeat protein</fullName>
    </recommendedName>
</protein>
<keyword evidence="2" id="KW-1185">Reference proteome</keyword>